<evidence type="ECO:0000256" key="1">
    <source>
        <dbReference type="SAM" id="MobiDB-lite"/>
    </source>
</evidence>
<feature type="compositionally biased region" description="Basic and acidic residues" evidence="1">
    <location>
        <begin position="292"/>
        <end position="306"/>
    </location>
</feature>
<organism evidence="3 4">
    <name type="scientific">Gomphillus americanus</name>
    <dbReference type="NCBI Taxonomy" id="1940652"/>
    <lineage>
        <taxon>Eukaryota</taxon>
        <taxon>Fungi</taxon>
        <taxon>Dikarya</taxon>
        <taxon>Ascomycota</taxon>
        <taxon>Pezizomycotina</taxon>
        <taxon>Lecanoromycetes</taxon>
        <taxon>OSLEUM clade</taxon>
        <taxon>Ostropomycetidae</taxon>
        <taxon>Ostropales</taxon>
        <taxon>Graphidaceae</taxon>
        <taxon>Gomphilloideae</taxon>
        <taxon>Gomphillus</taxon>
    </lineage>
</organism>
<accession>A0A8H3FEG7</accession>
<feature type="compositionally biased region" description="Basic and acidic residues" evidence="1">
    <location>
        <begin position="396"/>
        <end position="407"/>
    </location>
</feature>
<sequence length="528" mass="58035">MTLRHTYLSAIILAYGFTCSTVCIARPQPAHDGAGPEQAPLPGRSDFSNTKDGSITGFLGDDKLPKHMTHVQDSIAEFPRNADAYPYDPDGARIRAARFQGLTGAQAELGSGEPQVLDEKTWALQKNPNWKTDTTIRPLPHYESGGKVARIPEMEQKWREDQVKKNPEWNGKWPSTPLPGGAFKTEAGLTRSIQATAVDYQNKNPGKQAKIRLADNPGWLPFSSAQLRAHEAPAIMMQAPHTKHNSDLAKIQASMPINKQKKKSDTPSASGQLSTPKTDVQDSKTLPLASVPRREGLRYRDPREPGLVRPSNPRRSGPRAGKDPNGYLRIPPTRPHYSPGRNDQPSKTPGIGPMPDKVTLTRIPPRPQNRESGTQGSEPNRPPSRPALKPIKGGRTGKEGTSHEAPEGKSPAQKHVDASMWKAYGSTGQSLSPKGKGKEPVTLQEPIPNLQSLPVRPKIQGKENKEPSNIDSQISGRLRSKANPTAVMAAKKAMEGSSKKTKKKNSKDKRDLSLYLLRRRLERRMKSR</sequence>
<evidence type="ECO:0000256" key="2">
    <source>
        <dbReference type="SAM" id="SignalP"/>
    </source>
</evidence>
<name>A0A8H3FEG7_9LECA</name>
<proteinExistence type="predicted"/>
<feature type="compositionally biased region" description="Polar residues" evidence="1">
    <location>
        <begin position="266"/>
        <end position="278"/>
    </location>
</feature>
<feature type="compositionally biased region" description="Basic residues" evidence="1">
    <location>
        <begin position="517"/>
        <end position="528"/>
    </location>
</feature>
<reference evidence="3" key="1">
    <citation type="submission" date="2021-03" db="EMBL/GenBank/DDBJ databases">
        <authorList>
            <person name="Tagirdzhanova G."/>
        </authorList>
    </citation>
    <scope>NUCLEOTIDE SEQUENCE</scope>
</reference>
<evidence type="ECO:0000313" key="4">
    <source>
        <dbReference type="Proteomes" id="UP000664169"/>
    </source>
</evidence>
<keyword evidence="2" id="KW-0732">Signal</keyword>
<gene>
    <name evidence="3" type="ORF">GOMPHAMPRED_002255</name>
</gene>
<comment type="caution">
    <text evidence="3">The sequence shown here is derived from an EMBL/GenBank/DDBJ whole genome shotgun (WGS) entry which is preliminary data.</text>
</comment>
<feature type="region of interest" description="Disordered" evidence="1">
    <location>
        <begin position="30"/>
        <end position="61"/>
    </location>
</feature>
<protein>
    <submittedName>
        <fullName evidence="3">Uncharacterized protein</fullName>
    </submittedName>
</protein>
<dbReference type="Proteomes" id="UP000664169">
    <property type="component" value="Unassembled WGS sequence"/>
</dbReference>
<dbReference type="EMBL" id="CAJPDQ010000016">
    <property type="protein sequence ID" value="CAF9921197.1"/>
    <property type="molecule type" value="Genomic_DNA"/>
</dbReference>
<keyword evidence="4" id="KW-1185">Reference proteome</keyword>
<evidence type="ECO:0000313" key="3">
    <source>
        <dbReference type="EMBL" id="CAF9921197.1"/>
    </source>
</evidence>
<dbReference type="AlphaFoldDB" id="A0A8H3FEG7"/>
<feature type="region of interest" description="Disordered" evidence="1">
    <location>
        <begin position="257"/>
        <end position="528"/>
    </location>
</feature>
<feature type="signal peptide" evidence="2">
    <location>
        <begin position="1"/>
        <end position="25"/>
    </location>
</feature>
<dbReference type="OrthoDB" id="3043759at2759"/>
<feature type="chain" id="PRO_5034179840" evidence="2">
    <location>
        <begin position="26"/>
        <end position="528"/>
    </location>
</feature>